<sequence>MPLSLKVIKVGETHVVPLLCEQTPPIANAHCAQPGSAKHDLQQPSGVVSFYHHVHSSLGKL</sequence>
<organism evidence="1 2">
    <name type="scientific">Rhizophagus irregularis (strain DAOM 197198w)</name>
    <name type="common">Glomus intraradices</name>
    <dbReference type="NCBI Taxonomy" id="1432141"/>
    <lineage>
        <taxon>Eukaryota</taxon>
        <taxon>Fungi</taxon>
        <taxon>Fungi incertae sedis</taxon>
        <taxon>Mucoromycota</taxon>
        <taxon>Glomeromycotina</taxon>
        <taxon>Glomeromycetes</taxon>
        <taxon>Glomerales</taxon>
        <taxon>Glomeraceae</taxon>
        <taxon>Rhizophagus</taxon>
    </lineage>
</organism>
<keyword evidence="2" id="KW-1185">Reference proteome</keyword>
<protein>
    <submittedName>
        <fullName evidence="1">Uncharacterized protein</fullName>
    </submittedName>
</protein>
<evidence type="ECO:0000313" key="1">
    <source>
        <dbReference type="EMBL" id="EXX53368.1"/>
    </source>
</evidence>
<name>A0A015LEV8_RHIIW</name>
<accession>A0A015LEV8</accession>
<gene>
    <name evidence="1" type="ORF">RirG_244530</name>
</gene>
<evidence type="ECO:0000313" key="2">
    <source>
        <dbReference type="Proteomes" id="UP000022910"/>
    </source>
</evidence>
<dbReference type="HOGENOM" id="CLU_2923924_0_0_1"/>
<comment type="caution">
    <text evidence="1">The sequence shown here is derived from an EMBL/GenBank/DDBJ whole genome shotgun (WGS) entry which is preliminary data.</text>
</comment>
<reference evidence="1 2" key="1">
    <citation type="submission" date="2014-02" db="EMBL/GenBank/DDBJ databases">
        <title>Single nucleus genome sequencing reveals high similarity among nuclei of an endomycorrhizal fungus.</title>
        <authorList>
            <person name="Lin K."/>
            <person name="Geurts R."/>
            <person name="Zhang Z."/>
            <person name="Limpens E."/>
            <person name="Saunders D.G."/>
            <person name="Mu D."/>
            <person name="Pang E."/>
            <person name="Cao H."/>
            <person name="Cha H."/>
            <person name="Lin T."/>
            <person name="Zhou Q."/>
            <person name="Shang Y."/>
            <person name="Li Y."/>
            <person name="Ivanov S."/>
            <person name="Sharma T."/>
            <person name="Velzen R.V."/>
            <person name="Ruijter N.D."/>
            <person name="Aanen D.K."/>
            <person name="Win J."/>
            <person name="Kamoun S."/>
            <person name="Bisseling T."/>
            <person name="Huang S."/>
        </authorList>
    </citation>
    <scope>NUCLEOTIDE SEQUENCE [LARGE SCALE GENOMIC DNA]</scope>
    <source>
        <strain evidence="2">DAOM197198w</strain>
    </source>
</reference>
<dbReference type="EMBL" id="JEMT01028939">
    <property type="protein sequence ID" value="EXX53368.1"/>
    <property type="molecule type" value="Genomic_DNA"/>
</dbReference>
<dbReference type="Proteomes" id="UP000022910">
    <property type="component" value="Unassembled WGS sequence"/>
</dbReference>
<dbReference type="AlphaFoldDB" id="A0A015LEV8"/>
<proteinExistence type="predicted"/>